<dbReference type="OrthoDB" id="3200752at2759"/>
<feature type="non-terminal residue" evidence="1">
    <location>
        <position position="1"/>
    </location>
</feature>
<dbReference type="Gene3D" id="3.60.130.30">
    <property type="match status" value="1"/>
</dbReference>
<evidence type="ECO:0000313" key="1">
    <source>
        <dbReference type="EMBL" id="KDQ32243.1"/>
    </source>
</evidence>
<protein>
    <recommendedName>
        <fullName evidence="3">Fe2OG dioxygenase domain-containing protein</fullName>
    </recommendedName>
</protein>
<name>A0A067NW02_PLEO1</name>
<reference evidence="2" key="1">
    <citation type="journal article" date="2014" name="Proc. Natl. Acad. Sci. U.S.A.">
        <title>Extensive sampling of basidiomycete genomes demonstrates inadequacy of the white-rot/brown-rot paradigm for wood decay fungi.</title>
        <authorList>
            <person name="Riley R."/>
            <person name="Salamov A.A."/>
            <person name="Brown D.W."/>
            <person name="Nagy L.G."/>
            <person name="Floudas D."/>
            <person name="Held B.W."/>
            <person name="Levasseur A."/>
            <person name="Lombard V."/>
            <person name="Morin E."/>
            <person name="Otillar R."/>
            <person name="Lindquist E.A."/>
            <person name="Sun H."/>
            <person name="LaButti K.M."/>
            <person name="Schmutz J."/>
            <person name="Jabbour D."/>
            <person name="Luo H."/>
            <person name="Baker S.E."/>
            <person name="Pisabarro A.G."/>
            <person name="Walton J.D."/>
            <person name="Blanchette R.A."/>
            <person name="Henrissat B."/>
            <person name="Martin F."/>
            <person name="Cullen D."/>
            <person name="Hibbett D.S."/>
            <person name="Grigoriev I.V."/>
        </authorList>
    </citation>
    <scope>NUCLEOTIDE SEQUENCE [LARGE SCALE GENOMIC DNA]</scope>
    <source>
        <strain evidence="2">PC15</strain>
    </source>
</reference>
<dbReference type="Proteomes" id="UP000027073">
    <property type="component" value="Unassembled WGS sequence"/>
</dbReference>
<dbReference type="VEuPathDB" id="FungiDB:PLEOSDRAFT_1034980"/>
<dbReference type="AlphaFoldDB" id="A0A067NW02"/>
<accession>A0A067NW02</accession>
<sequence length="164" mass="18271">QWLKDTTTLNLTMNLIMGAVHPDSYNAGAQALRNLRQEMKPEDAKWACLWASVATAVAIVSNGTSPPHFDSKGDVKQFDALTNLGSDHVRLGFPDLGGSFHYHGGSVVLFSGKLFKHEVKDWVVGERVGYAYFMRAEVQKQFRKRPVDWARIPKSVPLPSKSKT</sequence>
<gene>
    <name evidence="1" type="ORF">PLEOSDRAFT_1034980</name>
</gene>
<dbReference type="EMBL" id="KL198005">
    <property type="protein sequence ID" value="KDQ32243.1"/>
    <property type="molecule type" value="Genomic_DNA"/>
</dbReference>
<dbReference type="InParanoid" id="A0A067NW02"/>
<evidence type="ECO:0000313" key="2">
    <source>
        <dbReference type="Proteomes" id="UP000027073"/>
    </source>
</evidence>
<proteinExistence type="predicted"/>
<dbReference type="HOGENOM" id="CLU_039070_2_0_1"/>
<organism evidence="1 2">
    <name type="scientific">Pleurotus ostreatus (strain PC15)</name>
    <name type="common">Oyster mushroom</name>
    <dbReference type="NCBI Taxonomy" id="1137138"/>
    <lineage>
        <taxon>Eukaryota</taxon>
        <taxon>Fungi</taxon>
        <taxon>Dikarya</taxon>
        <taxon>Basidiomycota</taxon>
        <taxon>Agaricomycotina</taxon>
        <taxon>Agaricomycetes</taxon>
        <taxon>Agaricomycetidae</taxon>
        <taxon>Agaricales</taxon>
        <taxon>Pleurotineae</taxon>
        <taxon>Pleurotaceae</taxon>
        <taxon>Pleurotus</taxon>
    </lineage>
</organism>
<evidence type="ECO:0008006" key="3">
    <source>
        <dbReference type="Google" id="ProtNLM"/>
    </source>
</evidence>